<proteinExistence type="predicted"/>
<dbReference type="AlphaFoldDB" id="A0AAN6J0X5"/>
<name>A0AAN6J0X5_9PEZI</name>
<feature type="compositionally biased region" description="Basic and acidic residues" evidence="1">
    <location>
        <begin position="327"/>
        <end position="348"/>
    </location>
</feature>
<feature type="region of interest" description="Disordered" evidence="1">
    <location>
        <begin position="102"/>
        <end position="172"/>
    </location>
</feature>
<feature type="region of interest" description="Disordered" evidence="1">
    <location>
        <begin position="195"/>
        <end position="357"/>
    </location>
</feature>
<feature type="compositionally biased region" description="Basic residues" evidence="1">
    <location>
        <begin position="300"/>
        <end position="311"/>
    </location>
</feature>
<reference evidence="2" key="1">
    <citation type="submission" date="2021-12" db="EMBL/GenBank/DDBJ databases">
        <title>Black yeast isolated from Biological Soil Crust.</title>
        <authorList>
            <person name="Kurbessoian T."/>
        </authorList>
    </citation>
    <scope>NUCLEOTIDE SEQUENCE</scope>
    <source>
        <strain evidence="2">CCFEE 5208</strain>
    </source>
</reference>
<protein>
    <submittedName>
        <fullName evidence="2">Uncharacterized protein</fullName>
    </submittedName>
</protein>
<gene>
    <name evidence="2" type="ORF">LTR82_017254</name>
</gene>
<feature type="compositionally biased region" description="Basic residues" evidence="1">
    <location>
        <begin position="211"/>
        <end position="221"/>
    </location>
</feature>
<comment type="caution">
    <text evidence="2">The sequence shown here is derived from an EMBL/GenBank/DDBJ whole genome shotgun (WGS) entry which is preliminary data.</text>
</comment>
<feature type="compositionally biased region" description="Basic and acidic residues" evidence="1">
    <location>
        <begin position="108"/>
        <end position="125"/>
    </location>
</feature>
<evidence type="ECO:0000313" key="2">
    <source>
        <dbReference type="EMBL" id="KAK0304308.1"/>
    </source>
</evidence>
<evidence type="ECO:0000313" key="3">
    <source>
        <dbReference type="Proteomes" id="UP001168146"/>
    </source>
</evidence>
<feature type="compositionally biased region" description="Basic residues" evidence="1">
    <location>
        <begin position="258"/>
        <end position="274"/>
    </location>
</feature>
<feature type="compositionally biased region" description="Basic and acidic residues" evidence="1">
    <location>
        <begin position="288"/>
        <end position="299"/>
    </location>
</feature>
<organism evidence="2 3">
    <name type="scientific">Friedmanniomyces endolithicus</name>
    <dbReference type="NCBI Taxonomy" id="329885"/>
    <lineage>
        <taxon>Eukaryota</taxon>
        <taxon>Fungi</taxon>
        <taxon>Dikarya</taxon>
        <taxon>Ascomycota</taxon>
        <taxon>Pezizomycotina</taxon>
        <taxon>Dothideomycetes</taxon>
        <taxon>Dothideomycetidae</taxon>
        <taxon>Mycosphaerellales</taxon>
        <taxon>Teratosphaeriaceae</taxon>
        <taxon>Friedmanniomyces</taxon>
    </lineage>
</organism>
<accession>A0AAN6J0X5</accession>
<sequence>MSVMLVAIVAHTDGFHIPSERVTNMKGGWTAMHLSWTTATDDLVTRITSFRRRMHCRGTGSSARQDHTGHGNKLSIAQHLRPPGTSFLQQSDNHEEVDHQLEAPRAFRPHDLSDTNLQKAERPERSYPAQPTRPSNIKFPASRMVNPSTDTLLPAVEGPSQSVSSPVLEKTPDLPLETTAHADVDTKAELVAVKKGHAGSEGPKPSGLPRKVSHKSRKPLKKKEEVPVYSSSSDSSDDDFDSDFDSESESSDDEKALKIMRKRRKAAKKKKRRTSVSSESEADESEEEKPKKESSDKLEKRKKKRTKKADHKPKPSSDTNASSSDEDAAKSSKRGEKAAEKKFKDTRKASKSRKRSLQDVYKRVDEVWNKQDRRTTLRPTVKDDDDDFAEHAFLVRRTFTFKNEYLQTMIDIKSRALRSVLREVLKDCKEANLDVEEPELCDRTLFYYLEDLRTYCRTTMGTRLESERKRKVVKQLRIQRHLCKALVHYLDEDF</sequence>
<feature type="region of interest" description="Disordered" evidence="1">
    <location>
        <begin position="57"/>
        <end position="78"/>
    </location>
</feature>
<dbReference type="Proteomes" id="UP001168146">
    <property type="component" value="Unassembled WGS sequence"/>
</dbReference>
<dbReference type="EMBL" id="JASUXU010000131">
    <property type="protein sequence ID" value="KAK0304308.1"/>
    <property type="molecule type" value="Genomic_DNA"/>
</dbReference>
<feature type="compositionally biased region" description="Acidic residues" evidence="1">
    <location>
        <begin position="235"/>
        <end position="252"/>
    </location>
</feature>
<evidence type="ECO:0000256" key="1">
    <source>
        <dbReference type="SAM" id="MobiDB-lite"/>
    </source>
</evidence>